<name>A0A5P1F5R1_ASPOF</name>
<dbReference type="SUPFAM" id="SSF48452">
    <property type="entry name" value="TPR-like"/>
    <property type="match status" value="1"/>
</dbReference>
<evidence type="ECO:0008006" key="5">
    <source>
        <dbReference type="Google" id="ProtNLM"/>
    </source>
</evidence>
<dbReference type="FunFam" id="1.25.40.10:FF:000382">
    <property type="entry name" value="Pentatricopeptide repeat-containing protein"/>
    <property type="match status" value="1"/>
</dbReference>
<dbReference type="Pfam" id="PF01535">
    <property type="entry name" value="PPR"/>
    <property type="match status" value="5"/>
</dbReference>
<dbReference type="Gramene" id="ONK73093">
    <property type="protein sequence ID" value="ONK73093"/>
    <property type="gene ID" value="A4U43_C04F27120"/>
</dbReference>
<dbReference type="EMBL" id="CM007384">
    <property type="protein sequence ID" value="ONK73093.1"/>
    <property type="molecule type" value="Genomic_DNA"/>
</dbReference>
<proteinExistence type="predicted"/>
<dbReference type="OMA" id="HACMIDI"/>
<keyword evidence="4" id="KW-1185">Reference proteome</keyword>
<dbReference type="PANTHER" id="PTHR47926:SF533">
    <property type="entry name" value="DYW DOMAIN-CONTAINING PROTEIN"/>
    <property type="match status" value="1"/>
</dbReference>
<reference evidence="4" key="1">
    <citation type="journal article" date="2017" name="Nat. Commun.">
        <title>The asparagus genome sheds light on the origin and evolution of a young Y chromosome.</title>
        <authorList>
            <person name="Harkess A."/>
            <person name="Zhou J."/>
            <person name="Xu C."/>
            <person name="Bowers J.E."/>
            <person name="Van der Hulst R."/>
            <person name="Ayyampalayam S."/>
            <person name="Mercati F."/>
            <person name="Riccardi P."/>
            <person name="McKain M.R."/>
            <person name="Kakrana A."/>
            <person name="Tang H."/>
            <person name="Ray J."/>
            <person name="Groenendijk J."/>
            <person name="Arikit S."/>
            <person name="Mathioni S.M."/>
            <person name="Nakano M."/>
            <person name="Shan H."/>
            <person name="Telgmann-Rauber A."/>
            <person name="Kanno A."/>
            <person name="Yue Z."/>
            <person name="Chen H."/>
            <person name="Li W."/>
            <person name="Chen Y."/>
            <person name="Xu X."/>
            <person name="Zhang Y."/>
            <person name="Luo S."/>
            <person name="Chen H."/>
            <person name="Gao J."/>
            <person name="Mao Z."/>
            <person name="Pires J.C."/>
            <person name="Luo M."/>
            <person name="Kudrna D."/>
            <person name="Wing R.A."/>
            <person name="Meyers B.C."/>
            <person name="Yi K."/>
            <person name="Kong H."/>
            <person name="Lavrijsen P."/>
            <person name="Sunseri F."/>
            <person name="Falavigna A."/>
            <person name="Ye Y."/>
            <person name="Leebens-Mack J.H."/>
            <person name="Chen G."/>
        </authorList>
    </citation>
    <scope>NUCLEOTIDE SEQUENCE [LARGE SCALE GENOMIC DNA]</scope>
    <source>
        <strain evidence="4">cv. DH0086</strain>
    </source>
</reference>
<dbReference type="InterPro" id="IPR002885">
    <property type="entry name" value="PPR_rpt"/>
</dbReference>
<protein>
    <recommendedName>
        <fullName evidence="5">Pentacotripeptide-repeat region of PRORP domain-containing protein</fullName>
    </recommendedName>
</protein>
<dbReference type="InterPro" id="IPR011990">
    <property type="entry name" value="TPR-like_helical_dom_sf"/>
</dbReference>
<dbReference type="PANTHER" id="PTHR47926">
    <property type="entry name" value="PENTATRICOPEPTIDE REPEAT-CONTAINING PROTEIN"/>
    <property type="match status" value="1"/>
</dbReference>
<gene>
    <name evidence="3" type="ORF">A4U43_C04F27120</name>
</gene>
<evidence type="ECO:0000256" key="1">
    <source>
        <dbReference type="ARBA" id="ARBA00022737"/>
    </source>
</evidence>
<organism evidence="3 4">
    <name type="scientific">Asparagus officinalis</name>
    <name type="common">Garden asparagus</name>
    <dbReference type="NCBI Taxonomy" id="4686"/>
    <lineage>
        <taxon>Eukaryota</taxon>
        <taxon>Viridiplantae</taxon>
        <taxon>Streptophyta</taxon>
        <taxon>Embryophyta</taxon>
        <taxon>Tracheophyta</taxon>
        <taxon>Spermatophyta</taxon>
        <taxon>Magnoliopsida</taxon>
        <taxon>Liliopsida</taxon>
        <taxon>Asparagales</taxon>
        <taxon>Asparagaceae</taxon>
        <taxon>Asparagoideae</taxon>
        <taxon>Asparagus</taxon>
    </lineage>
</organism>
<dbReference type="GO" id="GO:0003723">
    <property type="term" value="F:RNA binding"/>
    <property type="evidence" value="ECO:0007669"/>
    <property type="project" value="InterPro"/>
</dbReference>
<sequence>MKALEFYTLNQTKPKDPQAFYNSLISLCISNKALREANRLRSHLAHVGHEPDLYLNNQFINLYSRCREPEMARDIFNRMHQRNLVSWNAMISCYCSNNLFIDSLTLFFDILDTGLMPDHVTYLTALRASSGSGDLKHGEQMHALIIKNGLVLSRVEVGNALINMYSRFGRLEEAEAVSKYMASLDEITWNSLIAAYSKNGCGDRALALFVDMMHSNQEPNDFTFGSLLGSEKIASIKELHSQTITRGVVTNVVIGSALLDAYARCQKPRNALSVFNSMPKRNIITWNSIISACLGNGMLDKGFQLFHQMGKSGLLADKYTISILLKAASTQLSTDTGKQLHGLAVKMGQQSDTATGNNIITMYSRNGSISDSRKALENIIEPDLISRNAMAQAYLDNEEPELSLDIFKEMKLSGFNPDQYSFACALAACASLSWQGVGEQIHCNMIKTGLILDDFLGSVLIDMYSKSAAIIEARKVFDGIERKDVITCNSMIAGYAHNGYIEQVLKLLSLMNKENLKPDSFTFASVVSVCANSTAIQQGRQVHALISKSSSEVIADTAVTNALITMYSRCGSIKEAKKVFSETKNKNVVSWTSMISGYVQCGYSKEALELFNKMEGAEVTPNAKTFVALLTACSYGGLTDEADKYFKMMHTKYGIKPGFDHYACVVDILGRAGRLNEAEDIIERMPYEPNALVWKILLSSCRIHGDQRRGKRSMEKILALDPGDSAAYILLSNLYADLGDWDGVAEVRQLMRKNGAKKEPGKSWIELRNKVHEFRAGDYSHPRTDEIYLKARELCRHMKDEVYFFGKDQLDNDFT</sequence>
<dbReference type="NCBIfam" id="TIGR00756">
    <property type="entry name" value="PPR"/>
    <property type="match status" value="6"/>
</dbReference>
<dbReference type="Gene3D" id="1.25.40.10">
    <property type="entry name" value="Tetratricopeptide repeat domain"/>
    <property type="match status" value="6"/>
</dbReference>
<dbReference type="FunFam" id="1.25.40.10:FF:000031">
    <property type="entry name" value="Pentatricopeptide repeat-containing protein mitochondrial"/>
    <property type="match status" value="1"/>
</dbReference>
<dbReference type="FunFam" id="1.25.40.10:FF:000285">
    <property type="entry name" value="Pentatricopeptide repeat-containing protein, chloroplastic"/>
    <property type="match status" value="1"/>
</dbReference>
<feature type="repeat" description="PPR" evidence="2">
    <location>
        <begin position="484"/>
        <end position="518"/>
    </location>
</feature>
<dbReference type="FunFam" id="1.25.40.10:FF:000381">
    <property type="entry name" value="Pentatricopeptide repeat-containing protein"/>
    <property type="match status" value="1"/>
</dbReference>
<dbReference type="GO" id="GO:0009451">
    <property type="term" value="P:RNA modification"/>
    <property type="evidence" value="ECO:0007669"/>
    <property type="project" value="InterPro"/>
</dbReference>
<evidence type="ECO:0000313" key="4">
    <source>
        <dbReference type="Proteomes" id="UP000243459"/>
    </source>
</evidence>
<dbReference type="AlphaFoldDB" id="A0A5P1F5R1"/>
<dbReference type="OrthoDB" id="185373at2759"/>
<dbReference type="Pfam" id="PF13041">
    <property type="entry name" value="PPR_2"/>
    <property type="match status" value="4"/>
</dbReference>
<dbReference type="Proteomes" id="UP000243459">
    <property type="component" value="Chromosome 4"/>
</dbReference>
<feature type="repeat" description="PPR" evidence="2">
    <location>
        <begin position="587"/>
        <end position="621"/>
    </location>
</feature>
<feature type="repeat" description="PPR" evidence="2">
    <location>
        <begin position="185"/>
        <end position="219"/>
    </location>
</feature>
<dbReference type="InterPro" id="IPR046960">
    <property type="entry name" value="PPR_At4g14850-like_plant"/>
</dbReference>
<keyword evidence="1" id="KW-0677">Repeat</keyword>
<dbReference type="Pfam" id="PF20431">
    <property type="entry name" value="E_motif"/>
    <property type="match status" value="1"/>
</dbReference>
<dbReference type="FunFam" id="1.25.40.10:FF:000366">
    <property type="entry name" value="Pentatricopeptide (PPR) repeat-containing protein"/>
    <property type="match status" value="1"/>
</dbReference>
<dbReference type="PROSITE" id="PS51375">
    <property type="entry name" value="PPR"/>
    <property type="match status" value="6"/>
</dbReference>
<feature type="repeat" description="PPR" evidence="2">
    <location>
        <begin position="383"/>
        <end position="417"/>
    </location>
</feature>
<accession>A0A5P1F5R1</accession>
<dbReference type="InterPro" id="IPR046848">
    <property type="entry name" value="E_motif"/>
</dbReference>
<evidence type="ECO:0000313" key="3">
    <source>
        <dbReference type="EMBL" id="ONK73093.1"/>
    </source>
</evidence>
<feature type="repeat" description="PPR" evidence="2">
    <location>
        <begin position="83"/>
        <end position="117"/>
    </location>
</feature>
<feature type="repeat" description="PPR" evidence="2">
    <location>
        <begin position="282"/>
        <end position="316"/>
    </location>
</feature>
<evidence type="ECO:0000256" key="2">
    <source>
        <dbReference type="PROSITE-ProRule" id="PRU00708"/>
    </source>
</evidence>